<dbReference type="Gene3D" id="1.10.1530.10">
    <property type="match status" value="1"/>
</dbReference>
<dbReference type="PANTHER" id="PTHR11091:SF0">
    <property type="entry name" value="MALATE DEHYDROGENASE"/>
    <property type="match status" value="1"/>
</dbReference>
<protein>
    <submittedName>
        <fullName evidence="3">Ldh family oxidoreductase</fullName>
    </submittedName>
</protein>
<comment type="caution">
    <text evidence="3">The sequence shown here is derived from an EMBL/GenBank/DDBJ whole genome shotgun (WGS) entry which is preliminary data.</text>
</comment>
<dbReference type="GO" id="GO:0016491">
    <property type="term" value="F:oxidoreductase activity"/>
    <property type="evidence" value="ECO:0007669"/>
    <property type="project" value="UniProtKB-KW"/>
</dbReference>
<gene>
    <name evidence="3" type="ORF">ENT87_03530</name>
    <name evidence="4" type="ORF">ENU30_07300</name>
</gene>
<dbReference type="SUPFAM" id="SSF89733">
    <property type="entry name" value="L-sulfolactate dehydrogenase-like"/>
    <property type="match status" value="1"/>
</dbReference>
<evidence type="ECO:0000256" key="1">
    <source>
        <dbReference type="ARBA" id="ARBA00006056"/>
    </source>
</evidence>
<dbReference type="Pfam" id="PF02615">
    <property type="entry name" value="Ldh_2"/>
    <property type="match status" value="1"/>
</dbReference>
<sequence length="377" mass="41388">MVWRMYEKSTPAPPEDFVRVEWTSLKEYIVEVFCALGAPRNEAEIAADVLVTADLMGIESHGVQRLRRYTTGIRIGSVKPRAVISIIRETPTVALIDGGASLGQVVAYRAMEIAIEKAENSGVAVVGVRNSHHFGIAGYYALQAVKRNMIGIVATNSEALVSYTHTVGRNMGTNPIAIGFPTKIPPPILFDASTSIVPIGKIELYAKQGRRIPLGWALSPEGSPTDDPNDVLEKKGSLLPLGGFGEEFGGHKGSGLALAIDILCGVLTGANYGTLVKHTTAREPANVGHFMIVIDINRILPTDLFLDRIEEYRRYIKNLKKISKDSEIWLPGEKAWLTMETRKRIGIPVHKNILKEIKEEGERLGVEFRINILKETA</sequence>
<dbReference type="EMBL" id="DTAI01000099">
    <property type="protein sequence ID" value="HGN36604.1"/>
    <property type="molecule type" value="Genomic_DNA"/>
</dbReference>
<evidence type="ECO:0000313" key="3">
    <source>
        <dbReference type="EMBL" id="HGN36604.1"/>
    </source>
</evidence>
<comment type="similarity">
    <text evidence="1">Belongs to the LDH2/MDH2 oxidoreductase family.</text>
</comment>
<dbReference type="InterPro" id="IPR003767">
    <property type="entry name" value="Malate/L-lactate_DH-like"/>
</dbReference>
<dbReference type="InterPro" id="IPR043143">
    <property type="entry name" value="Mal/L-sulf/L-lact_DH-like_NADP"/>
</dbReference>
<organism evidence="3">
    <name type="scientific">Ignisphaera aggregans</name>
    <dbReference type="NCBI Taxonomy" id="334771"/>
    <lineage>
        <taxon>Archaea</taxon>
        <taxon>Thermoproteota</taxon>
        <taxon>Thermoprotei</taxon>
        <taxon>Desulfurococcales</taxon>
        <taxon>Desulfurococcaceae</taxon>
        <taxon>Ignisphaera</taxon>
    </lineage>
</organism>
<dbReference type="InterPro" id="IPR043144">
    <property type="entry name" value="Mal/L-sulf/L-lact_DH-like_ah"/>
</dbReference>
<proteinExistence type="inferred from homology"/>
<dbReference type="Gene3D" id="3.30.1370.60">
    <property type="entry name" value="Hypothetical oxidoreductase yiak, domain 2"/>
    <property type="match status" value="1"/>
</dbReference>
<keyword evidence="2" id="KW-0560">Oxidoreductase</keyword>
<name>A0A7J3I731_9CREN</name>
<dbReference type="PANTHER" id="PTHR11091">
    <property type="entry name" value="OXIDOREDUCTASE-RELATED"/>
    <property type="match status" value="1"/>
</dbReference>
<dbReference type="AlphaFoldDB" id="A0A7J3I731"/>
<dbReference type="EMBL" id="DTBZ01000135">
    <property type="protein sequence ID" value="HGQ18759.1"/>
    <property type="molecule type" value="Genomic_DNA"/>
</dbReference>
<evidence type="ECO:0000256" key="2">
    <source>
        <dbReference type="ARBA" id="ARBA00023002"/>
    </source>
</evidence>
<reference evidence="3" key="1">
    <citation type="journal article" date="2020" name="mSystems">
        <title>Genome- and Community-Level Interaction Insights into Carbon Utilization and Element Cycling Functions of Hydrothermarchaeota in Hydrothermal Sediment.</title>
        <authorList>
            <person name="Zhou Z."/>
            <person name="Liu Y."/>
            <person name="Xu W."/>
            <person name="Pan J."/>
            <person name="Luo Z.H."/>
            <person name="Li M."/>
        </authorList>
    </citation>
    <scope>NUCLEOTIDE SEQUENCE [LARGE SCALE GENOMIC DNA]</scope>
    <source>
        <strain evidence="3">SpSt-618</strain>
        <strain evidence="4">SpSt-657</strain>
    </source>
</reference>
<evidence type="ECO:0000313" key="4">
    <source>
        <dbReference type="EMBL" id="HGQ18759.1"/>
    </source>
</evidence>
<dbReference type="InterPro" id="IPR036111">
    <property type="entry name" value="Mal/L-sulfo/L-lacto_DH-like_sf"/>
</dbReference>
<accession>A0A7J3I731</accession>